<sequence length="50" mass="5767">MALLTLVHLPEPVAIRLLEREERDLGRKELLSLLVDGLYHRVNFVTVLSQ</sequence>
<proteinExistence type="predicted"/>
<name>A0A1U7NV45_9DEIO</name>
<dbReference type="EMBL" id="MSTI01000127">
    <property type="protein sequence ID" value="OLV16791.1"/>
    <property type="molecule type" value="Genomic_DNA"/>
</dbReference>
<keyword evidence="2" id="KW-1185">Reference proteome</keyword>
<dbReference type="Proteomes" id="UP000186607">
    <property type="component" value="Unassembled WGS sequence"/>
</dbReference>
<evidence type="ECO:0000313" key="1">
    <source>
        <dbReference type="EMBL" id="OLV16791.1"/>
    </source>
</evidence>
<dbReference type="AlphaFoldDB" id="A0A1U7NV45"/>
<comment type="caution">
    <text evidence="1">The sequence shown here is derived from an EMBL/GenBank/DDBJ whole genome shotgun (WGS) entry which is preliminary data.</text>
</comment>
<reference evidence="1 2" key="1">
    <citation type="submission" date="2017-01" db="EMBL/GenBank/DDBJ databases">
        <title>Genome Analysis of Deinococcus marmoris KOPRI26562.</title>
        <authorList>
            <person name="Kim J.H."/>
            <person name="Oh H.-M."/>
        </authorList>
    </citation>
    <scope>NUCLEOTIDE SEQUENCE [LARGE SCALE GENOMIC DNA]</scope>
    <source>
        <strain evidence="1 2">KOPRI26562</strain>
    </source>
</reference>
<organism evidence="1 2">
    <name type="scientific">Deinococcus marmoris</name>
    <dbReference type="NCBI Taxonomy" id="249408"/>
    <lineage>
        <taxon>Bacteria</taxon>
        <taxon>Thermotogati</taxon>
        <taxon>Deinococcota</taxon>
        <taxon>Deinococci</taxon>
        <taxon>Deinococcales</taxon>
        <taxon>Deinococcaceae</taxon>
        <taxon>Deinococcus</taxon>
    </lineage>
</organism>
<protein>
    <submittedName>
        <fullName evidence="1">Uncharacterized protein</fullName>
    </submittedName>
</protein>
<gene>
    <name evidence="1" type="ORF">BOO71_0010807</name>
</gene>
<accession>A0A1U7NV45</accession>
<evidence type="ECO:0000313" key="2">
    <source>
        <dbReference type="Proteomes" id="UP000186607"/>
    </source>
</evidence>